<accession>A0ABN7JMU7</accession>
<proteinExistence type="predicted"/>
<dbReference type="Gene3D" id="3.20.20.80">
    <property type="entry name" value="Glycosidases"/>
    <property type="match status" value="1"/>
</dbReference>
<dbReference type="SUPFAM" id="SSF51445">
    <property type="entry name" value="(Trans)glycosidases"/>
    <property type="match status" value="1"/>
</dbReference>
<organism evidence="1 2">
    <name type="scientific">Pseudorhizobium halotolerans</name>
    <dbReference type="NCBI Taxonomy" id="1233081"/>
    <lineage>
        <taxon>Bacteria</taxon>
        <taxon>Pseudomonadati</taxon>
        <taxon>Pseudomonadota</taxon>
        <taxon>Alphaproteobacteria</taxon>
        <taxon>Hyphomicrobiales</taxon>
        <taxon>Rhizobiaceae</taxon>
        <taxon>Rhizobium/Agrobacterium group</taxon>
        <taxon>Pseudorhizobium</taxon>
    </lineage>
</organism>
<protein>
    <submittedName>
        <fullName evidence="1">Glycoside hydrolase</fullName>
    </submittedName>
</protein>
<sequence length="713" mass="77851">MAIAGPESVSASDDWLPVRETNLAIAAGSPLDFASFLPNLPIDGAGARLIAGEGGRMARAEAPAEPLRLHCASLAWSPASGGFPDHATADIYARQLAMRGYNLARLHFVDASLMKGRDRAFDFDPETLDRIHYLMAALKKEGIYWMIDGLTSWSGGYGGIEHRWDPTPGLKLEMHYDEQAFSHWQRLVTSLLAGVNPYTGVAPIRDEALALLILVNEGGMEFETVVHESNGKPHYSEGLRKPFNEWLQPRYSSDAELQQAWGDLQPGESLQSSTIRLPADRYNDTARMRDLQAYFVSAEQALLEKMTEVVRRLGHDGLVSSYNNWPTNQTALTRSRLQAVTMNTYHDWVSGYQSGAKITGESSIGDGTAYLRMAAAARWLGKPFVLSEYDHLFWNPYRYEAGLAVPSYAALQGWDALCRHGHGPIALRYGEPFAHKRAMLPYAIALDPVARAGETLAALLFRRQDVSRARNTIPFSVEGVLDLTGDMQAAEPDGLTFLALVSSVGLQKSEGLRTPYTIGQPRSDGQAENLLRSMKDAGLLASTNRTDPSIGIFESDTRELLFDVAKKTLQVVTPRTEAAAFSSVTAPLSLGSLHVIGAEGGGLLAASVIDGAPSLAQSRRILIIYATDARNTGMRFRDAANRVIDDFGKLPVLIRKGSVSLSLPQRSASWRLSPVGLDGTVHQPVLQRAGPVDFPLSNDTPFGPTTFFLLELD</sequence>
<evidence type="ECO:0000313" key="1">
    <source>
        <dbReference type="EMBL" id="CAD7032198.1"/>
    </source>
</evidence>
<reference evidence="1 2" key="1">
    <citation type="submission" date="2020-11" db="EMBL/GenBank/DDBJ databases">
        <authorList>
            <person name="Lassalle F."/>
        </authorList>
    </citation>
    <scope>NUCLEOTIDE SEQUENCE [LARGE SCALE GENOMIC DNA]</scope>
    <source>
        <strain evidence="1 2">AB21</strain>
    </source>
</reference>
<dbReference type="GO" id="GO:0016787">
    <property type="term" value="F:hydrolase activity"/>
    <property type="evidence" value="ECO:0007669"/>
    <property type="project" value="UniProtKB-KW"/>
</dbReference>
<dbReference type="EMBL" id="CABFWE030000005">
    <property type="protein sequence ID" value="CAD7032198.1"/>
    <property type="molecule type" value="Genomic_DNA"/>
</dbReference>
<keyword evidence="2" id="KW-1185">Reference proteome</keyword>
<name>A0ABN7JMU7_9HYPH</name>
<dbReference type="Proteomes" id="UP000601041">
    <property type="component" value="Unassembled WGS sequence"/>
</dbReference>
<comment type="caution">
    <text evidence="1">The sequence shown here is derived from an EMBL/GenBank/DDBJ whole genome shotgun (WGS) entry which is preliminary data.</text>
</comment>
<keyword evidence="1" id="KW-0378">Hydrolase</keyword>
<gene>
    <name evidence="1" type="ORF">RHAB21_01968</name>
</gene>
<evidence type="ECO:0000313" key="2">
    <source>
        <dbReference type="Proteomes" id="UP000601041"/>
    </source>
</evidence>
<dbReference type="InterPro" id="IPR017853">
    <property type="entry name" value="GH"/>
</dbReference>